<dbReference type="Proteomes" id="UP000197535">
    <property type="component" value="Unassembled WGS sequence"/>
</dbReference>
<proteinExistence type="predicted"/>
<keyword evidence="3" id="KW-1185">Reference proteome</keyword>
<accession>A0A254TJ70</accession>
<comment type="caution">
    <text evidence="2">The sequence shown here is derived from an EMBL/GenBank/DDBJ whole genome shotgun (WGS) entry which is preliminary data.</text>
</comment>
<dbReference type="Pfam" id="PF09916">
    <property type="entry name" value="DUF2145"/>
    <property type="match status" value="1"/>
</dbReference>
<sequence length="264" mass="29229">MKTRITIAVAAALLAGTAHAGRSCEQKPPTVQTIDRGLALAARTQEMLDTLGQDVVVLARAGQDLTKYGQHYSHIGLAYRQPDGKGGHVWRVVHKLNHCGTAEAAVYRQGLGEFFLDDLWRYEAAFSMPSPDVQQKLLAVLPDDRAVTRLHHKPYSIVSYAWGKTYQQSNQWTIETMAAAVDPEVRTRAKAQAWLRLRDYRPAVLKLDALTRLGGRIGAANVAFDDHPLEKRFADRIETVTADSVFRWMERTGLGSAAVPVGID</sequence>
<evidence type="ECO:0000256" key="1">
    <source>
        <dbReference type="SAM" id="SignalP"/>
    </source>
</evidence>
<name>A0A254TJ70_9BURK</name>
<feature type="signal peptide" evidence="1">
    <location>
        <begin position="1"/>
        <end position="20"/>
    </location>
</feature>
<dbReference type="OrthoDB" id="9000139at2"/>
<organism evidence="2 3">
    <name type="scientific">Noviherbaspirillum denitrificans</name>
    <dbReference type="NCBI Taxonomy" id="1968433"/>
    <lineage>
        <taxon>Bacteria</taxon>
        <taxon>Pseudomonadati</taxon>
        <taxon>Pseudomonadota</taxon>
        <taxon>Betaproteobacteria</taxon>
        <taxon>Burkholderiales</taxon>
        <taxon>Oxalobacteraceae</taxon>
        <taxon>Noviherbaspirillum</taxon>
    </lineage>
</organism>
<keyword evidence="1" id="KW-0732">Signal</keyword>
<protein>
    <recommendedName>
        <fullName evidence="4">DUF2145 domain-containing protein</fullName>
    </recommendedName>
</protein>
<evidence type="ECO:0000313" key="3">
    <source>
        <dbReference type="Proteomes" id="UP000197535"/>
    </source>
</evidence>
<evidence type="ECO:0008006" key="4">
    <source>
        <dbReference type="Google" id="ProtNLM"/>
    </source>
</evidence>
<evidence type="ECO:0000313" key="2">
    <source>
        <dbReference type="EMBL" id="OWW20633.1"/>
    </source>
</evidence>
<dbReference type="RefSeq" id="WP_088707502.1">
    <property type="nucleotide sequence ID" value="NZ_LSTO01000001.1"/>
</dbReference>
<reference evidence="2 3" key="1">
    <citation type="submission" date="2016-02" db="EMBL/GenBank/DDBJ databases">
        <authorList>
            <person name="Wen L."/>
            <person name="He K."/>
            <person name="Yang H."/>
        </authorList>
    </citation>
    <scope>NUCLEOTIDE SEQUENCE [LARGE SCALE GENOMIC DNA]</scope>
    <source>
        <strain evidence="2 3">TSA40</strain>
    </source>
</reference>
<feature type="chain" id="PRO_5013033139" description="DUF2145 domain-containing protein" evidence="1">
    <location>
        <begin position="21"/>
        <end position="264"/>
    </location>
</feature>
<dbReference type="PIRSF" id="PIRSF028477">
    <property type="entry name" value="UCP028477"/>
    <property type="match status" value="1"/>
</dbReference>
<gene>
    <name evidence="2" type="ORF">AYR66_15210</name>
</gene>
<dbReference type="EMBL" id="LSTO01000001">
    <property type="protein sequence ID" value="OWW20633.1"/>
    <property type="molecule type" value="Genomic_DNA"/>
</dbReference>
<dbReference type="AlphaFoldDB" id="A0A254TJ70"/>
<dbReference type="InterPro" id="IPR014547">
    <property type="entry name" value="UCP028477"/>
</dbReference>